<protein>
    <submittedName>
        <fullName evidence="3">Insulinase-like:Peptidase M16, C-terminal</fullName>
    </submittedName>
</protein>
<evidence type="ECO:0000259" key="2">
    <source>
        <dbReference type="Pfam" id="PF05193"/>
    </source>
</evidence>
<organism evidence="3">
    <name type="scientific">hydrothermal vent metagenome</name>
    <dbReference type="NCBI Taxonomy" id="652676"/>
    <lineage>
        <taxon>unclassified sequences</taxon>
        <taxon>metagenomes</taxon>
        <taxon>ecological metagenomes</taxon>
    </lineage>
</organism>
<evidence type="ECO:0000259" key="1">
    <source>
        <dbReference type="Pfam" id="PF00675"/>
    </source>
</evidence>
<dbReference type="Gene3D" id="2.50.20.10">
    <property type="entry name" value="Lipoprotein localisation LolA/LolB/LppX"/>
    <property type="match status" value="1"/>
</dbReference>
<dbReference type="Pfam" id="PF05193">
    <property type="entry name" value="Peptidase_M16_C"/>
    <property type="match status" value="1"/>
</dbReference>
<name>A0A3B1C7X2_9ZZZZ</name>
<evidence type="ECO:0000313" key="3">
    <source>
        <dbReference type="EMBL" id="VAX26299.1"/>
    </source>
</evidence>
<dbReference type="GO" id="GO:0046872">
    <property type="term" value="F:metal ion binding"/>
    <property type="evidence" value="ECO:0007669"/>
    <property type="project" value="InterPro"/>
</dbReference>
<dbReference type="PANTHER" id="PTHR11851:SF224">
    <property type="entry name" value="PROCESSING PROTEASE"/>
    <property type="match status" value="1"/>
</dbReference>
<dbReference type="InterPro" id="IPR011765">
    <property type="entry name" value="Pept_M16_N"/>
</dbReference>
<dbReference type="Pfam" id="PF00675">
    <property type="entry name" value="Peptidase_M16"/>
    <property type="match status" value="1"/>
</dbReference>
<dbReference type="EMBL" id="UOGD01000332">
    <property type="protein sequence ID" value="VAX26299.1"/>
    <property type="molecule type" value="Genomic_DNA"/>
</dbReference>
<dbReference type="AlphaFoldDB" id="A0A3B1C7X2"/>
<proteinExistence type="predicted"/>
<gene>
    <name evidence="3" type="ORF">MNBD_IGNAVI01-185</name>
</gene>
<dbReference type="InterPro" id="IPR011249">
    <property type="entry name" value="Metalloenz_LuxS/M16"/>
</dbReference>
<feature type="domain" description="Peptidase M16 N-terminal" evidence="1">
    <location>
        <begin position="87"/>
        <end position="167"/>
    </location>
</feature>
<reference evidence="3" key="1">
    <citation type="submission" date="2018-06" db="EMBL/GenBank/DDBJ databases">
        <authorList>
            <person name="Zhirakovskaya E."/>
        </authorList>
    </citation>
    <scope>NUCLEOTIDE SEQUENCE</scope>
</reference>
<dbReference type="SUPFAM" id="SSF63411">
    <property type="entry name" value="LuxS/MPP-like metallohydrolase"/>
    <property type="match status" value="2"/>
</dbReference>
<dbReference type="Gene3D" id="3.30.830.10">
    <property type="entry name" value="Metalloenzyme, LuxS/M16 peptidase-like"/>
    <property type="match status" value="2"/>
</dbReference>
<dbReference type="InterPro" id="IPR007863">
    <property type="entry name" value="Peptidase_M16_C"/>
</dbReference>
<accession>A0A3B1C7X2</accession>
<dbReference type="PANTHER" id="PTHR11851">
    <property type="entry name" value="METALLOPROTEASE"/>
    <property type="match status" value="1"/>
</dbReference>
<feature type="domain" description="Peptidase M16 C-terminal" evidence="2">
    <location>
        <begin position="196"/>
        <end position="374"/>
    </location>
</feature>
<sequence length="689" mass="76569">MKKLMFILFLIVSLPLAAQVDRSKMPEPGPAPEIKIGDYESFELPNGLKVFVVENHKIPKVAFSLVLHRDPIMENEHVGYISAAGQLLRTGTTNRTKDQLDEDIDFIGASLSTSSTGVYAASLKKHSEKILEIMADVVLHPAFKQEELDKIKKQTISGLKSAEDSPSAISANVRKVLLYGKDHPYGELETEETVNSITLEMCKNYYNTYFHPNIGYMAVVGDITKDEAQELITKYFSDWEKGDVPTFKYKKVKKPLVRKVAMVDRDNSVQSSISITYPIDLKVFTEEAIKARVMNYLLGGGASGELFQVLREEKGYTYGAYSSTNADRIIGNFTASCDARNEVTDSAVAAFIDVMTKFRSEKVSEEKLQAAKNYLTGSFSRSLESPQTVASFALNIARYNLPQDYYKTYLQKLSSTTVEDVQRLAKKYVKPDKAYVLVVGKASEVAAGLKRFSTSGKVDYYDKYGNKYDPTMKKIPAGVTAETVLNKYIDAIGGRSNIEKIKDKVSVIKGSVQGMEIKITISQKAPDKLLQVLDAGAMHQKTIFDGTKGVQIAMGKEVPLKGDDLLETKLEATLNLFLDYKKHGITAGLTGMEKVGGKDTYKITLTLPNDNKWIQYYDVDSGLLVKQTSTKKAPQGTFTVTITFDDYREVNGVKFPHKFTQSVGPQSMDMEVETIKINSGLSDSLFEVK</sequence>
<dbReference type="InterPro" id="IPR050361">
    <property type="entry name" value="MPP/UQCRC_Complex"/>
</dbReference>